<accession>A0A0D7BJ62</accession>
<evidence type="ECO:0000313" key="1">
    <source>
        <dbReference type="EMBL" id="KIY70598.1"/>
    </source>
</evidence>
<keyword evidence="2" id="KW-1185">Reference proteome</keyword>
<sequence>MVKKGMEKKYRKQRSLLHPIRRLSMEVLQQIFAFAIDSNAMDVMPKESGSTILAPLFPVVKNPLWALALTCKAWHTVVIGSSMLWSTIFIDVKKANFEGDYNSTYLRSIAKQIHHSGCAPLSICIGNSERAENGPRPTPLPASIIHCLLPSAPRIRRLVLFLSLYTISHLYIFSRDLVNLEDVTIVNTPINNGLSGAEQHLPLEVFEECPRIRRLHALNIARPDAITVPPHLKEYIVEHDAVVVPLKSRGAAAMSVKGILARMRTLRQADHFSIAVFSSTAPECEKFTLPSVSRLTINARPLSAIRPIFSSLRLPHLTKLSVTARKRDAEFEGFESIKQMLRESRPPLTSFHLTTIPFSNTSLLQLWDSFATITDLRITRFVSLSGLISQLCTEKSTGGWLLPNLRWAMFKGRFNPACLEKLAFRISSSWNDVPMDTLELTWVIGDDIGHDEKVRTLQGFADILMHCGELEICSLVEQSQATET</sequence>
<dbReference type="Proteomes" id="UP000054007">
    <property type="component" value="Unassembled WGS sequence"/>
</dbReference>
<organism evidence="1 2">
    <name type="scientific">Cylindrobasidium torrendii FP15055 ss-10</name>
    <dbReference type="NCBI Taxonomy" id="1314674"/>
    <lineage>
        <taxon>Eukaryota</taxon>
        <taxon>Fungi</taxon>
        <taxon>Dikarya</taxon>
        <taxon>Basidiomycota</taxon>
        <taxon>Agaricomycotina</taxon>
        <taxon>Agaricomycetes</taxon>
        <taxon>Agaricomycetidae</taxon>
        <taxon>Agaricales</taxon>
        <taxon>Marasmiineae</taxon>
        <taxon>Physalacriaceae</taxon>
        <taxon>Cylindrobasidium</taxon>
    </lineage>
</organism>
<reference evidence="1 2" key="1">
    <citation type="journal article" date="2015" name="Fungal Genet. Biol.">
        <title>Evolution of novel wood decay mechanisms in Agaricales revealed by the genome sequences of Fistulina hepatica and Cylindrobasidium torrendii.</title>
        <authorList>
            <person name="Floudas D."/>
            <person name="Held B.W."/>
            <person name="Riley R."/>
            <person name="Nagy L.G."/>
            <person name="Koehler G."/>
            <person name="Ransdell A.S."/>
            <person name="Younus H."/>
            <person name="Chow J."/>
            <person name="Chiniquy J."/>
            <person name="Lipzen A."/>
            <person name="Tritt A."/>
            <person name="Sun H."/>
            <person name="Haridas S."/>
            <person name="LaButti K."/>
            <person name="Ohm R.A."/>
            <person name="Kues U."/>
            <person name="Blanchette R.A."/>
            <person name="Grigoriev I.V."/>
            <person name="Minto R.E."/>
            <person name="Hibbett D.S."/>
        </authorList>
    </citation>
    <scope>NUCLEOTIDE SEQUENCE [LARGE SCALE GENOMIC DNA]</scope>
    <source>
        <strain evidence="1 2">FP15055 ss-10</strain>
    </source>
</reference>
<dbReference type="OrthoDB" id="2822157at2759"/>
<gene>
    <name evidence="1" type="ORF">CYLTODRAFT_180002</name>
</gene>
<name>A0A0D7BJ62_9AGAR</name>
<evidence type="ECO:0000313" key="2">
    <source>
        <dbReference type="Proteomes" id="UP000054007"/>
    </source>
</evidence>
<proteinExistence type="predicted"/>
<dbReference type="AlphaFoldDB" id="A0A0D7BJ62"/>
<protein>
    <submittedName>
        <fullName evidence="1">Uncharacterized protein</fullName>
    </submittedName>
</protein>
<dbReference type="EMBL" id="KN880466">
    <property type="protein sequence ID" value="KIY70598.1"/>
    <property type="molecule type" value="Genomic_DNA"/>
</dbReference>